<dbReference type="SMART" id="SM00327">
    <property type="entry name" value="VWA"/>
    <property type="match status" value="1"/>
</dbReference>
<gene>
    <name evidence="4" type="ORF">NBRC116591_37600</name>
</gene>
<evidence type="ECO:0000259" key="3">
    <source>
        <dbReference type="PROSITE" id="PS50234"/>
    </source>
</evidence>
<keyword evidence="2" id="KW-0472">Membrane</keyword>
<dbReference type="PANTHER" id="PTHR10579:SF43">
    <property type="entry name" value="ZINC FINGER (C3HC4-TYPE RING FINGER) FAMILY PROTEIN"/>
    <property type="match status" value="1"/>
</dbReference>
<dbReference type="Gene3D" id="3.40.50.410">
    <property type="entry name" value="von Willebrand factor, type A domain"/>
    <property type="match status" value="1"/>
</dbReference>
<evidence type="ECO:0000313" key="5">
    <source>
        <dbReference type="Proteomes" id="UP001465153"/>
    </source>
</evidence>
<dbReference type="CDD" id="cd01465">
    <property type="entry name" value="vWA_subgroup"/>
    <property type="match status" value="1"/>
</dbReference>
<feature type="transmembrane region" description="Helical" evidence="2">
    <location>
        <begin position="83"/>
        <end position="102"/>
    </location>
</feature>
<dbReference type="Pfam" id="PF12034">
    <property type="entry name" value="YfbK_C"/>
    <property type="match status" value="1"/>
</dbReference>
<dbReference type="InterPro" id="IPR022156">
    <property type="entry name" value="Uncharacterised_YfbK_N"/>
</dbReference>
<sequence>MNSSKKSDELDNLFSTMPNSPSHQRKQHDKDLAMQAFMAAQSDRVVEDGVVEESNANHQGIFQRLRLTLKSLMNEGDKMTKRWIYSGAIAAVFVVGLSVTVLKNSETYISESYTSESYVSESYKPENTQPSEEYIAPTVTPLEHRAVTENQQEIMRQFSDNSVDSAVSEVLIESDTNTVFEAELSRQEPIVGADSVAAVPQLSSSPVAPQSVHRSRTQAFAEGTELRTITSKPIIDDSIVPEVATQNDRFKTLETNPVKKVSEQPVSTFSVDVDTSSYSYVRSQLNSGVLPKKDSVRLEEIVNYFDYNYPSVDSVDVPFQSSITVVDSPWKAGNKLIHIGINGYELPKETLPRSNLVFLLDVSGSMNQANKLPLVKQSFELMLSQLQEDDTVAIVVYAGRVGTVLEPTPVKEKDKILQAIKNLTATGSTAGAQGIQRAYELAETQFDNKAVNRIILATDGDFNVGITNVDELKGFVERKREQGIFLSVLGFGRGNYHDALMQELAQNGNGIAAYIDTLGEAQKVLVEQASAMLFTIAKDVKLQVEFNPATVSEYRLLGYETRALATEDFSNDKVDAGDIGSGHSVTAVYEITPVGSESGLHSNSRYGDSKEAETSIENTLTKEYGFLKIRYKLPNASTSNLIEMPILKAQKVSQVQLREANFSIAVAGFAQVLRGGKYTGEFTYDDVINLAQTTKGDDLFGYRTEFIQLVRKAKIAKEF</sequence>
<dbReference type="InterPro" id="IPR051266">
    <property type="entry name" value="CLCR"/>
</dbReference>
<dbReference type="InterPro" id="IPR002035">
    <property type="entry name" value="VWF_A"/>
</dbReference>
<keyword evidence="5" id="KW-1185">Reference proteome</keyword>
<dbReference type="PANTHER" id="PTHR10579">
    <property type="entry name" value="CALCIUM-ACTIVATED CHLORIDE CHANNEL REGULATOR"/>
    <property type="match status" value="1"/>
</dbReference>
<evidence type="ECO:0000313" key="4">
    <source>
        <dbReference type="EMBL" id="GAA6169948.1"/>
    </source>
</evidence>
<reference evidence="4 5" key="1">
    <citation type="submission" date="2024-04" db="EMBL/GenBank/DDBJ databases">
        <title>Draft genome sequence of Sessilibacter corallicola NBRC 116591.</title>
        <authorList>
            <person name="Miyakawa T."/>
            <person name="Kusuya Y."/>
            <person name="Miura T."/>
        </authorList>
    </citation>
    <scope>NUCLEOTIDE SEQUENCE [LARGE SCALE GENOMIC DNA]</scope>
    <source>
        <strain evidence="4 5">KU-00831-HH</strain>
    </source>
</reference>
<protein>
    <submittedName>
        <fullName evidence="4">VWA domain-containing protein</fullName>
    </submittedName>
</protein>
<name>A0ABQ0AE86_9GAMM</name>
<dbReference type="RefSeq" id="WP_353304329.1">
    <property type="nucleotide sequence ID" value="NZ_BAABWN010000017.1"/>
</dbReference>
<keyword evidence="2" id="KW-0812">Transmembrane</keyword>
<dbReference type="Pfam" id="PF00092">
    <property type="entry name" value="VWA"/>
    <property type="match status" value="1"/>
</dbReference>
<feature type="compositionally biased region" description="Polar residues" evidence="1">
    <location>
        <begin position="13"/>
        <end position="22"/>
    </location>
</feature>
<comment type="caution">
    <text evidence="4">The sequence shown here is derived from an EMBL/GenBank/DDBJ whole genome shotgun (WGS) entry which is preliminary data.</text>
</comment>
<organism evidence="4 5">
    <name type="scientific">Sessilibacter corallicola</name>
    <dbReference type="NCBI Taxonomy" id="2904075"/>
    <lineage>
        <taxon>Bacteria</taxon>
        <taxon>Pseudomonadati</taxon>
        <taxon>Pseudomonadota</taxon>
        <taxon>Gammaproteobacteria</taxon>
        <taxon>Cellvibrionales</taxon>
        <taxon>Cellvibrionaceae</taxon>
        <taxon>Sessilibacter</taxon>
    </lineage>
</organism>
<proteinExistence type="predicted"/>
<evidence type="ECO:0000256" key="2">
    <source>
        <dbReference type="SAM" id="Phobius"/>
    </source>
</evidence>
<dbReference type="Proteomes" id="UP001465153">
    <property type="component" value="Unassembled WGS sequence"/>
</dbReference>
<feature type="domain" description="VWFA" evidence="3">
    <location>
        <begin position="355"/>
        <end position="536"/>
    </location>
</feature>
<dbReference type="PROSITE" id="PS50234">
    <property type="entry name" value="VWFA"/>
    <property type="match status" value="1"/>
</dbReference>
<dbReference type="Pfam" id="PF12450">
    <property type="entry name" value="vWF_A"/>
    <property type="match status" value="1"/>
</dbReference>
<dbReference type="InterPro" id="IPR021908">
    <property type="entry name" value="YfbK_C"/>
</dbReference>
<feature type="region of interest" description="Disordered" evidence="1">
    <location>
        <begin position="1"/>
        <end position="27"/>
    </location>
</feature>
<dbReference type="InterPro" id="IPR036465">
    <property type="entry name" value="vWFA_dom_sf"/>
</dbReference>
<dbReference type="EMBL" id="BAABWN010000017">
    <property type="protein sequence ID" value="GAA6169948.1"/>
    <property type="molecule type" value="Genomic_DNA"/>
</dbReference>
<accession>A0ABQ0AE86</accession>
<keyword evidence="2" id="KW-1133">Transmembrane helix</keyword>
<evidence type="ECO:0000256" key="1">
    <source>
        <dbReference type="SAM" id="MobiDB-lite"/>
    </source>
</evidence>
<dbReference type="SUPFAM" id="SSF53300">
    <property type="entry name" value="vWA-like"/>
    <property type="match status" value="1"/>
</dbReference>